<dbReference type="FunFam" id="1.10.12.10:FF:000001">
    <property type="entry name" value="Probable enoyl-CoA hydratase, mitochondrial"/>
    <property type="match status" value="1"/>
</dbReference>
<gene>
    <name evidence="8" type="ORF">CALMAC_LOCUS17303</name>
</gene>
<evidence type="ECO:0000256" key="1">
    <source>
        <dbReference type="ARBA" id="ARBA00005254"/>
    </source>
</evidence>
<dbReference type="EC" id="4.2.1.17" evidence="2"/>
<keyword evidence="3" id="KW-0276">Fatty acid metabolism</keyword>
<evidence type="ECO:0000256" key="2">
    <source>
        <dbReference type="ARBA" id="ARBA00012076"/>
    </source>
</evidence>
<dbReference type="OrthoDB" id="2018133at2759"/>
<evidence type="ECO:0000256" key="5">
    <source>
        <dbReference type="ARBA" id="ARBA00023239"/>
    </source>
</evidence>
<evidence type="ECO:0000313" key="9">
    <source>
        <dbReference type="Proteomes" id="UP000410492"/>
    </source>
</evidence>
<dbReference type="SUPFAM" id="SSF52096">
    <property type="entry name" value="ClpP/crotonase"/>
    <property type="match status" value="2"/>
</dbReference>
<keyword evidence="5" id="KW-0456">Lyase</keyword>
<dbReference type="PROSITE" id="PS00166">
    <property type="entry name" value="ENOYL_COA_HYDRATASE"/>
    <property type="match status" value="1"/>
</dbReference>
<dbReference type="Pfam" id="PF00378">
    <property type="entry name" value="ECH_1"/>
    <property type="match status" value="2"/>
</dbReference>
<dbReference type="GO" id="GO:0004300">
    <property type="term" value="F:enoyl-CoA hydratase activity"/>
    <property type="evidence" value="ECO:0007669"/>
    <property type="project" value="UniProtKB-EC"/>
</dbReference>
<dbReference type="InterPro" id="IPR029045">
    <property type="entry name" value="ClpP/crotonase-like_dom_sf"/>
</dbReference>
<dbReference type="GO" id="GO:0005739">
    <property type="term" value="C:mitochondrion"/>
    <property type="evidence" value="ECO:0007669"/>
    <property type="project" value="TreeGrafter"/>
</dbReference>
<dbReference type="InterPro" id="IPR001753">
    <property type="entry name" value="Enoyl-CoA_hydra/iso"/>
</dbReference>
<dbReference type="AlphaFoldDB" id="A0A653DGM9"/>
<evidence type="ECO:0000256" key="6">
    <source>
        <dbReference type="ARBA" id="ARBA00073937"/>
    </source>
</evidence>
<dbReference type="InterPro" id="IPR014748">
    <property type="entry name" value="Enoyl-CoA_hydra_C"/>
</dbReference>
<dbReference type="GO" id="GO:0006635">
    <property type="term" value="P:fatty acid beta-oxidation"/>
    <property type="evidence" value="ECO:0007669"/>
    <property type="project" value="TreeGrafter"/>
</dbReference>
<organism evidence="8 9">
    <name type="scientific">Callosobruchus maculatus</name>
    <name type="common">Southern cowpea weevil</name>
    <name type="synonym">Pulse bruchid</name>
    <dbReference type="NCBI Taxonomy" id="64391"/>
    <lineage>
        <taxon>Eukaryota</taxon>
        <taxon>Metazoa</taxon>
        <taxon>Ecdysozoa</taxon>
        <taxon>Arthropoda</taxon>
        <taxon>Hexapoda</taxon>
        <taxon>Insecta</taxon>
        <taxon>Pterygota</taxon>
        <taxon>Neoptera</taxon>
        <taxon>Endopterygota</taxon>
        <taxon>Coleoptera</taxon>
        <taxon>Polyphaga</taxon>
        <taxon>Cucujiformia</taxon>
        <taxon>Chrysomeloidea</taxon>
        <taxon>Chrysomelidae</taxon>
        <taxon>Bruchinae</taxon>
        <taxon>Bruchini</taxon>
        <taxon>Callosobruchus</taxon>
    </lineage>
</organism>
<comment type="similarity">
    <text evidence="1 7">Belongs to the enoyl-CoA hydratase/isomerase family.</text>
</comment>
<dbReference type="EMBL" id="CAACVG010011926">
    <property type="protein sequence ID" value="VEN59174.1"/>
    <property type="molecule type" value="Genomic_DNA"/>
</dbReference>
<evidence type="ECO:0000256" key="7">
    <source>
        <dbReference type="RuleBase" id="RU003707"/>
    </source>
</evidence>
<dbReference type="Gene3D" id="3.90.226.10">
    <property type="entry name" value="2-enoyl-CoA Hydratase, Chain A, domain 1"/>
    <property type="match status" value="3"/>
</dbReference>
<dbReference type="PANTHER" id="PTHR11941">
    <property type="entry name" value="ENOYL-COA HYDRATASE-RELATED"/>
    <property type="match status" value="1"/>
</dbReference>
<protein>
    <recommendedName>
        <fullName evidence="6">Probable enoyl-CoA hydratase, mitochondrial</fullName>
        <ecNumber evidence="2">4.2.1.17</ecNumber>
    </recommendedName>
</protein>
<keyword evidence="4" id="KW-0443">Lipid metabolism</keyword>
<dbReference type="InterPro" id="IPR018376">
    <property type="entry name" value="Enoyl-CoA_hyd/isom_CS"/>
</dbReference>
<accession>A0A653DGM9</accession>
<dbReference type="Proteomes" id="UP000410492">
    <property type="component" value="Unassembled WGS sequence"/>
</dbReference>
<dbReference type="PANTHER" id="PTHR11941:SF54">
    <property type="entry name" value="ENOYL-COA HYDRATASE, MITOCHONDRIAL"/>
    <property type="match status" value="1"/>
</dbReference>
<reference evidence="8 9" key="1">
    <citation type="submission" date="2019-01" db="EMBL/GenBank/DDBJ databases">
        <authorList>
            <person name="Sayadi A."/>
        </authorList>
    </citation>
    <scope>NUCLEOTIDE SEQUENCE [LARGE SCALE GENOMIC DNA]</scope>
</reference>
<dbReference type="Gene3D" id="1.10.12.10">
    <property type="entry name" value="Lyase 2-enoyl-coa Hydratase, Chain A, domain 2"/>
    <property type="match status" value="1"/>
</dbReference>
<keyword evidence="9" id="KW-1185">Reference proteome</keyword>
<dbReference type="FunFam" id="3.90.226.10:FF:000019">
    <property type="entry name" value="Enoyl-CoA hydratase, mitochondrial"/>
    <property type="match status" value="1"/>
</dbReference>
<evidence type="ECO:0000256" key="3">
    <source>
        <dbReference type="ARBA" id="ARBA00022832"/>
    </source>
</evidence>
<evidence type="ECO:0000313" key="8">
    <source>
        <dbReference type="EMBL" id="VEN59174.1"/>
    </source>
</evidence>
<dbReference type="CDD" id="cd06558">
    <property type="entry name" value="crotonase-like"/>
    <property type="match status" value="2"/>
</dbReference>
<proteinExistence type="inferred from homology"/>
<name>A0A653DGM9_CALMS</name>
<sequence>MATTTFGRFLISNINNKNSLNKLTQNVRLYSVPKESFEFIRVSKAGENKNVGIIHLNRPKVLNALCSGLMSEVAKALDHLEADSSVGAIIITGSEKVFAAGADIKEMKDNTYSTCISGNFLEQWTRVPQSYKPIIAAVNGYAVEAVEAEKMGLVSKVFPADKLLDEAVKLGEKIASNSQITNTMAKEAVNVAFETTLREGLRFEKRMFHESFEFIKVSKAGQNKNVGIIQLNRPKALNALCNGLMSEVAKALDHLEADSSVGAIIITGSEKAFAAGADIKEMKDNTYSTCISGNFLEQWTRVSQTYKPIIAAVNGYALGGGCELAMMCDIIYAGDSAKFGQPEILIGTIPGAGGTQRLTRSVGKSKAMEMVLTGCQVEAVEAEKMGLVSKVFPADKLLDEAVKLGEKIASNSQITNTMAKEAVNVAYETTLREGLRFEKRMFHGTFATKDQKEGMSAFAEKRKPNFSNQ</sequence>
<evidence type="ECO:0000256" key="4">
    <source>
        <dbReference type="ARBA" id="ARBA00023098"/>
    </source>
</evidence>